<accession>A0ABQ7QSR0</accession>
<evidence type="ECO:0000313" key="1">
    <source>
        <dbReference type="EMBL" id="KAG7308093.1"/>
    </source>
</evidence>
<proteinExistence type="predicted"/>
<reference evidence="1 2" key="1">
    <citation type="submission" date="2021-06" db="EMBL/GenBank/DDBJ databases">
        <title>A haploid diamondback moth (Plutella xylostella L.) genome assembly resolves 31 chromosomes and identifies a diamide resistance mutation.</title>
        <authorList>
            <person name="Ward C.M."/>
            <person name="Perry K.D."/>
            <person name="Baker G."/>
            <person name="Powis K."/>
            <person name="Heckel D.G."/>
            <person name="Baxter S.W."/>
        </authorList>
    </citation>
    <scope>NUCLEOTIDE SEQUENCE [LARGE SCALE GENOMIC DNA]</scope>
    <source>
        <strain evidence="1 2">LV</strain>
        <tissue evidence="1">Single pupa</tissue>
    </source>
</reference>
<dbReference type="EMBL" id="JAHIBW010000009">
    <property type="protein sequence ID" value="KAG7308093.1"/>
    <property type="molecule type" value="Genomic_DNA"/>
</dbReference>
<protein>
    <submittedName>
        <fullName evidence="1">Uncharacterized protein</fullName>
    </submittedName>
</protein>
<feature type="non-terminal residue" evidence="1">
    <location>
        <position position="81"/>
    </location>
</feature>
<comment type="caution">
    <text evidence="1">The sequence shown here is derived from an EMBL/GenBank/DDBJ whole genome shotgun (WGS) entry which is preliminary data.</text>
</comment>
<dbReference type="Proteomes" id="UP000823941">
    <property type="component" value="Chromosome 9"/>
</dbReference>
<keyword evidence="2" id="KW-1185">Reference proteome</keyword>
<feature type="non-terminal residue" evidence="1">
    <location>
        <position position="1"/>
    </location>
</feature>
<sequence>AVGRCHLSFSSIRRSLRYAAAAAYVRSHNRVEDYNYDEAVDGVSAKRAFEDETVMDEDGECVNAVGVYDRADEREHNLWGL</sequence>
<organism evidence="1 2">
    <name type="scientific">Plutella xylostella</name>
    <name type="common">Diamondback moth</name>
    <name type="synonym">Plutella maculipennis</name>
    <dbReference type="NCBI Taxonomy" id="51655"/>
    <lineage>
        <taxon>Eukaryota</taxon>
        <taxon>Metazoa</taxon>
        <taxon>Ecdysozoa</taxon>
        <taxon>Arthropoda</taxon>
        <taxon>Hexapoda</taxon>
        <taxon>Insecta</taxon>
        <taxon>Pterygota</taxon>
        <taxon>Neoptera</taxon>
        <taxon>Endopterygota</taxon>
        <taxon>Lepidoptera</taxon>
        <taxon>Glossata</taxon>
        <taxon>Ditrysia</taxon>
        <taxon>Yponomeutoidea</taxon>
        <taxon>Plutellidae</taxon>
        <taxon>Plutella</taxon>
    </lineage>
</organism>
<evidence type="ECO:0000313" key="2">
    <source>
        <dbReference type="Proteomes" id="UP000823941"/>
    </source>
</evidence>
<gene>
    <name evidence="1" type="ORF">JYU34_006747</name>
</gene>
<name>A0ABQ7QSR0_PLUXY</name>